<sequence length="113" mass="13124">MNDNSNTAVDTSGNGHHATLNDFSEDCWLDDPAIVQSYDFPQVQDTQEIPQFKMTSWATITYLWSRQYLIRMSSTIEEMENNTRIDILDDSGQASVVGKGVWWYNYYSHQLFQ</sequence>
<proteinExistence type="predicted"/>
<reference evidence="2" key="1">
    <citation type="submission" date="2012-11" db="EMBL/GenBank/DDBJ databases">
        <authorList>
            <person name="Lucero-Rivera Y.E."/>
            <person name="Tovar-Ramirez D."/>
        </authorList>
    </citation>
    <scope>NUCLEOTIDE SEQUENCE [LARGE SCALE GENOMIC DNA]</scope>
    <source>
        <strain evidence="2">Araruama</strain>
    </source>
</reference>
<dbReference type="EMBL" id="ATBP01003159">
    <property type="protein sequence ID" value="ETR65146.1"/>
    <property type="molecule type" value="Genomic_DNA"/>
</dbReference>
<protein>
    <submittedName>
        <fullName evidence="1">Uncharacterized protein</fullName>
    </submittedName>
</protein>
<accession>A0A1V1NRM0</accession>
<comment type="caution">
    <text evidence="1">The sequence shown here is derived from an EMBL/GenBank/DDBJ whole genome shotgun (WGS) entry which is preliminary data.</text>
</comment>
<evidence type="ECO:0000313" key="1">
    <source>
        <dbReference type="EMBL" id="ETR65146.1"/>
    </source>
</evidence>
<evidence type="ECO:0000313" key="2">
    <source>
        <dbReference type="Proteomes" id="UP000189670"/>
    </source>
</evidence>
<organism evidence="1 2">
    <name type="scientific">Candidatus Magnetoglobus multicellularis str. Araruama</name>
    <dbReference type="NCBI Taxonomy" id="890399"/>
    <lineage>
        <taxon>Bacteria</taxon>
        <taxon>Pseudomonadati</taxon>
        <taxon>Thermodesulfobacteriota</taxon>
        <taxon>Desulfobacteria</taxon>
        <taxon>Desulfobacterales</taxon>
        <taxon>Desulfobacteraceae</taxon>
        <taxon>Candidatus Magnetoglobus</taxon>
    </lineage>
</organism>
<gene>
    <name evidence="1" type="ORF">OMM_14737</name>
</gene>
<dbReference type="Proteomes" id="UP000189670">
    <property type="component" value="Unassembled WGS sequence"/>
</dbReference>
<dbReference type="AlphaFoldDB" id="A0A1V1NRM0"/>
<name>A0A1V1NRM0_9BACT</name>